<reference evidence="1" key="2">
    <citation type="submission" date="2020-11" db="EMBL/GenBank/DDBJ databases">
        <authorList>
            <person name="McCartney M.A."/>
            <person name="Auch B."/>
            <person name="Kono T."/>
            <person name="Mallez S."/>
            <person name="Becker A."/>
            <person name="Gohl D.M."/>
            <person name="Silverstein K.A.T."/>
            <person name="Koren S."/>
            <person name="Bechman K.B."/>
            <person name="Herman A."/>
            <person name="Abrahante J.E."/>
            <person name="Garbe J."/>
        </authorList>
    </citation>
    <scope>NUCLEOTIDE SEQUENCE</scope>
    <source>
        <strain evidence="1">Duluth1</strain>
        <tissue evidence="1">Whole animal</tissue>
    </source>
</reference>
<name>A0A9D4MT40_DREPO</name>
<dbReference type="EMBL" id="JAIWYP010000001">
    <property type="protein sequence ID" value="KAH3882860.1"/>
    <property type="molecule type" value="Genomic_DNA"/>
</dbReference>
<evidence type="ECO:0000313" key="2">
    <source>
        <dbReference type="Proteomes" id="UP000828390"/>
    </source>
</evidence>
<protein>
    <submittedName>
        <fullName evidence="1">Uncharacterized protein</fullName>
    </submittedName>
</protein>
<gene>
    <name evidence="1" type="ORF">DPMN_006806</name>
</gene>
<accession>A0A9D4MT40</accession>
<proteinExistence type="predicted"/>
<evidence type="ECO:0000313" key="1">
    <source>
        <dbReference type="EMBL" id="KAH3882860.1"/>
    </source>
</evidence>
<dbReference type="AlphaFoldDB" id="A0A9D4MT40"/>
<comment type="caution">
    <text evidence="1">The sequence shown here is derived from an EMBL/GenBank/DDBJ whole genome shotgun (WGS) entry which is preliminary data.</text>
</comment>
<keyword evidence="2" id="KW-1185">Reference proteome</keyword>
<organism evidence="1 2">
    <name type="scientific">Dreissena polymorpha</name>
    <name type="common">Zebra mussel</name>
    <name type="synonym">Mytilus polymorpha</name>
    <dbReference type="NCBI Taxonomy" id="45954"/>
    <lineage>
        <taxon>Eukaryota</taxon>
        <taxon>Metazoa</taxon>
        <taxon>Spiralia</taxon>
        <taxon>Lophotrochozoa</taxon>
        <taxon>Mollusca</taxon>
        <taxon>Bivalvia</taxon>
        <taxon>Autobranchia</taxon>
        <taxon>Heteroconchia</taxon>
        <taxon>Euheterodonta</taxon>
        <taxon>Imparidentia</taxon>
        <taxon>Neoheterodontei</taxon>
        <taxon>Myida</taxon>
        <taxon>Dreissenoidea</taxon>
        <taxon>Dreissenidae</taxon>
        <taxon>Dreissena</taxon>
    </lineage>
</organism>
<dbReference type="Proteomes" id="UP000828390">
    <property type="component" value="Unassembled WGS sequence"/>
</dbReference>
<sequence length="62" mass="6804">MICVLGYTAVKWITARPAIDVIMSNTCGTYRIANSTLSDFALLLLGNERHSSFQSPVSLWVA</sequence>
<reference evidence="1" key="1">
    <citation type="journal article" date="2019" name="bioRxiv">
        <title>The Genome of the Zebra Mussel, Dreissena polymorpha: A Resource for Invasive Species Research.</title>
        <authorList>
            <person name="McCartney M.A."/>
            <person name="Auch B."/>
            <person name="Kono T."/>
            <person name="Mallez S."/>
            <person name="Zhang Y."/>
            <person name="Obille A."/>
            <person name="Becker A."/>
            <person name="Abrahante J.E."/>
            <person name="Garbe J."/>
            <person name="Badalamenti J.P."/>
            <person name="Herman A."/>
            <person name="Mangelson H."/>
            <person name="Liachko I."/>
            <person name="Sullivan S."/>
            <person name="Sone E.D."/>
            <person name="Koren S."/>
            <person name="Silverstein K.A.T."/>
            <person name="Beckman K.B."/>
            <person name="Gohl D.M."/>
        </authorList>
    </citation>
    <scope>NUCLEOTIDE SEQUENCE</scope>
    <source>
        <strain evidence="1">Duluth1</strain>
        <tissue evidence="1">Whole animal</tissue>
    </source>
</reference>